<evidence type="ECO:0000256" key="5">
    <source>
        <dbReference type="ARBA" id="ARBA00012814"/>
    </source>
</evidence>
<evidence type="ECO:0000256" key="15">
    <source>
        <dbReference type="ARBA" id="ARBA00022917"/>
    </source>
</evidence>
<evidence type="ECO:0000256" key="2">
    <source>
        <dbReference type="ARBA" id="ARBA00004496"/>
    </source>
</evidence>
<dbReference type="Gene3D" id="2.40.50.140">
    <property type="entry name" value="Nucleic acid-binding proteins"/>
    <property type="match status" value="1"/>
</dbReference>
<dbReference type="InterPro" id="IPR009061">
    <property type="entry name" value="DNA-bd_dom_put_sf"/>
</dbReference>
<dbReference type="Gene3D" id="3.30.930.10">
    <property type="entry name" value="Bira Bifunctional Protein, Domain 2"/>
    <property type="match status" value="1"/>
</dbReference>
<dbReference type="HAMAP" id="MF_00283">
    <property type="entry name" value="Phe_tRNA_synth_beta1"/>
    <property type="match status" value="1"/>
</dbReference>
<dbReference type="InterPro" id="IPR005121">
    <property type="entry name" value="Fdx_antiC-bd"/>
</dbReference>
<dbReference type="InterPro" id="IPR045060">
    <property type="entry name" value="Phe-tRNA-ligase_IIc_bsu"/>
</dbReference>
<dbReference type="InterPro" id="IPR005146">
    <property type="entry name" value="B3/B4_tRNA-bd"/>
</dbReference>
<dbReference type="Pfam" id="PF03484">
    <property type="entry name" value="B5"/>
    <property type="match status" value="1"/>
</dbReference>
<evidence type="ECO:0000256" key="12">
    <source>
        <dbReference type="ARBA" id="ARBA00022840"/>
    </source>
</evidence>
<evidence type="ECO:0000256" key="14">
    <source>
        <dbReference type="ARBA" id="ARBA00022884"/>
    </source>
</evidence>
<dbReference type="SMART" id="SM00896">
    <property type="entry name" value="FDX-ACB"/>
    <property type="match status" value="1"/>
</dbReference>
<evidence type="ECO:0000256" key="16">
    <source>
        <dbReference type="ARBA" id="ARBA00023146"/>
    </source>
</evidence>
<dbReference type="InterPro" id="IPR041616">
    <property type="entry name" value="PheRS_beta_core"/>
</dbReference>
<evidence type="ECO:0000313" key="22">
    <source>
        <dbReference type="EMBL" id="SFV74905.1"/>
    </source>
</evidence>
<dbReference type="InterPro" id="IPR012340">
    <property type="entry name" value="NA-bd_OB-fold"/>
</dbReference>
<dbReference type="InterPro" id="IPR033714">
    <property type="entry name" value="tRNA_bind_bactPheRS"/>
</dbReference>
<evidence type="ECO:0000256" key="1">
    <source>
        <dbReference type="ARBA" id="ARBA00001946"/>
    </source>
</evidence>
<dbReference type="AlphaFoldDB" id="A0A1W1D2M9"/>
<keyword evidence="9 22" id="KW-0436">Ligase</keyword>
<dbReference type="EC" id="6.1.1.20" evidence="5"/>
<keyword evidence="10" id="KW-0479">Metal-binding</keyword>
<protein>
    <recommendedName>
        <fullName evidence="6">Phenylalanine--tRNA ligase beta subunit</fullName>
        <ecNumber evidence="5">6.1.1.20</ecNumber>
    </recommendedName>
    <alternativeName>
        <fullName evidence="17">Phenylalanyl-tRNA synthetase beta subunit</fullName>
    </alternativeName>
</protein>
<feature type="domain" description="FDX-ACB" evidence="20">
    <location>
        <begin position="686"/>
        <end position="778"/>
    </location>
</feature>
<comment type="catalytic activity">
    <reaction evidence="18">
        <text>tRNA(Phe) + L-phenylalanine + ATP = L-phenylalanyl-tRNA(Phe) + AMP + diphosphate + H(+)</text>
        <dbReference type="Rhea" id="RHEA:19413"/>
        <dbReference type="Rhea" id="RHEA-COMP:9668"/>
        <dbReference type="Rhea" id="RHEA-COMP:9699"/>
        <dbReference type="ChEBI" id="CHEBI:15378"/>
        <dbReference type="ChEBI" id="CHEBI:30616"/>
        <dbReference type="ChEBI" id="CHEBI:33019"/>
        <dbReference type="ChEBI" id="CHEBI:58095"/>
        <dbReference type="ChEBI" id="CHEBI:78442"/>
        <dbReference type="ChEBI" id="CHEBI:78531"/>
        <dbReference type="ChEBI" id="CHEBI:456215"/>
        <dbReference type="EC" id="6.1.1.20"/>
    </reaction>
</comment>
<dbReference type="SUPFAM" id="SSF55681">
    <property type="entry name" value="Class II aaRS and biotin synthetases"/>
    <property type="match status" value="1"/>
</dbReference>
<keyword evidence="13" id="KW-0460">Magnesium</keyword>
<evidence type="ECO:0000256" key="8">
    <source>
        <dbReference type="ARBA" id="ARBA00022555"/>
    </source>
</evidence>
<comment type="similarity">
    <text evidence="3">Belongs to the phenylalanyl-tRNA synthetase beta subunit family. Type 1 subfamily.</text>
</comment>
<dbReference type="SMART" id="SM00873">
    <property type="entry name" value="B3_4"/>
    <property type="match status" value="1"/>
</dbReference>
<feature type="domain" description="B5" evidence="21">
    <location>
        <begin position="391"/>
        <end position="467"/>
    </location>
</feature>
<dbReference type="GO" id="GO:0005524">
    <property type="term" value="F:ATP binding"/>
    <property type="evidence" value="ECO:0007669"/>
    <property type="project" value="UniProtKB-KW"/>
</dbReference>
<dbReference type="Pfam" id="PF17759">
    <property type="entry name" value="tRNA_synthFbeta"/>
    <property type="match status" value="1"/>
</dbReference>
<keyword evidence="12" id="KW-0067">ATP-binding</keyword>
<evidence type="ECO:0000259" key="20">
    <source>
        <dbReference type="PROSITE" id="PS51447"/>
    </source>
</evidence>
<name>A0A1W1D2M9_9ZZZZ</name>
<feature type="domain" description="TRNA-binding" evidence="19">
    <location>
        <begin position="39"/>
        <end position="150"/>
    </location>
</feature>
<dbReference type="GO" id="GO:0006432">
    <property type="term" value="P:phenylalanyl-tRNA aminoacylation"/>
    <property type="evidence" value="ECO:0007669"/>
    <property type="project" value="InterPro"/>
</dbReference>
<dbReference type="InterPro" id="IPR005147">
    <property type="entry name" value="tRNA_synthase_B5-dom"/>
</dbReference>
<comment type="subcellular location">
    <subcellularLocation>
        <location evidence="2">Cytoplasm</location>
    </subcellularLocation>
</comment>
<dbReference type="GO" id="GO:0000049">
    <property type="term" value="F:tRNA binding"/>
    <property type="evidence" value="ECO:0007669"/>
    <property type="project" value="UniProtKB-KW"/>
</dbReference>
<dbReference type="PROSITE" id="PS51447">
    <property type="entry name" value="FDX_ACB"/>
    <property type="match status" value="1"/>
</dbReference>
<evidence type="ECO:0000256" key="9">
    <source>
        <dbReference type="ARBA" id="ARBA00022598"/>
    </source>
</evidence>
<dbReference type="Gene3D" id="3.30.70.380">
    <property type="entry name" value="Ferrodoxin-fold anticodon-binding domain"/>
    <property type="match status" value="1"/>
</dbReference>
<comment type="cofactor">
    <cofactor evidence="1">
        <name>Mg(2+)</name>
        <dbReference type="ChEBI" id="CHEBI:18420"/>
    </cofactor>
</comment>
<dbReference type="InterPro" id="IPR002547">
    <property type="entry name" value="tRNA-bd_dom"/>
</dbReference>
<dbReference type="FunFam" id="2.40.50.140:FF:000045">
    <property type="entry name" value="Phenylalanine--tRNA ligase beta subunit"/>
    <property type="match status" value="1"/>
</dbReference>
<dbReference type="SUPFAM" id="SSF50249">
    <property type="entry name" value="Nucleic acid-binding proteins"/>
    <property type="match status" value="1"/>
</dbReference>
<dbReference type="GO" id="GO:0000287">
    <property type="term" value="F:magnesium ion binding"/>
    <property type="evidence" value="ECO:0007669"/>
    <property type="project" value="InterPro"/>
</dbReference>
<dbReference type="SUPFAM" id="SSF56037">
    <property type="entry name" value="PheT/TilS domain"/>
    <property type="match status" value="1"/>
</dbReference>
<keyword evidence="14" id="KW-0694">RNA-binding</keyword>
<dbReference type="NCBIfam" id="TIGR00472">
    <property type="entry name" value="pheT_bact"/>
    <property type="match status" value="1"/>
</dbReference>
<dbReference type="InterPro" id="IPR036690">
    <property type="entry name" value="Fdx_antiC-bd_sf"/>
</dbReference>
<evidence type="ECO:0000256" key="10">
    <source>
        <dbReference type="ARBA" id="ARBA00022723"/>
    </source>
</evidence>
<comment type="subunit">
    <text evidence="4">Tetramer of two alpha and two beta subunits.</text>
</comment>
<evidence type="ECO:0000256" key="6">
    <source>
        <dbReference type="ARBA" id="ARBA00017032"/>
    </source>
</evidence>
<dbReference type="PROSITE" id="PS50886">
    <property type="entry name" value="TRBD"/>
    <property type="match status" value="1"/>
</dbReference>
<evidence type="ECO:0000256" key="11">
    <source>
        <dbReference type="ARBA" id="ARBA00022741"/>
    </source>
</evidence>
<evidence type="ECO:0000256" key="4">
    <source>
        <dbReference type="ARBA" id="ARBA00011209"/>
    </source>
</evidence>
<keyword evidence="16 22" id="KW-0030">Aminoacyl-tRNA synthetase</keyword>
<keyword evidence="11" id="KW-0547">Nucleotide-binding</keyword>
<evidence type="ECO:0000256" key="13">
    <source>
        <dbReference type="ARBA" id="ARBA00022842"/>
    </source>
</evidence>
<dbReference type="PANTHER" id="PTHR10947:SF0">
    <property type="entry name" value="PHENYLALANINE--TRNA LIGASE BETA SUBUNIT"/>
    <property type="match status" value="1"/>
</dbReference>
<dbReference type="CDD" id="cd02796">
    <property type="entry name" value="tRNA_bind_bactPheRS"/>
    <property type="match status" value="1"/>
</dbReference>
<dbReference type="GO" id="GO:0004826">
    <property type="term" value="F:phenylalanine-tRNA ligase activity"/>
    <property type="evidence" value="ECO:0007669"/>
    <property type="project" value="UniProtKB-EC"/>
</dbReference>
<reference evidence="22" key="1">
    <citation type="submission" date="2016-10" db="EMBL/GenBank/DDBJ databases">
        <authorList>
            <person name="de Groot N.N."/>
        </authorList>
    </citation>
    <scope>NUCLEOTIDE SEQUENCE</scope>
</reference>
<dbReference type="EMBL" id="FPHP01000009">
    <property type="protein sequence ID" value="SFV74905.1"/>
    <property type="molecule type" value="Genomic_DNA"/>
</dbReference>
<keyword evidence="7" id="KW-0963">Cytoplasm</keyword>
<sequence length="778" mass="88504">MIVTRSWLNEWIDLSGISTTELVKTFNAIGLEVERVKSYDIPKNIVFGKVLSCEKHPDADKLNVCQVDLGAEVKQIVCGASNVRAGLHVVVATIGAVMPNKMEIKPVKLRGVDSYGMICSATEIGLEDINKGIIELDESIGDFTLGKEVREHPLFSDDLIEIELTANRGDCLSVRGICRDLSAAYDRPLHSFKIEPTESKKGIGRILQLTHKKDLDANLCYKAIDLEGLEIPFLMQWRLAQIEEKGKNDIESLLTYFTHATGVILRAYRCDYFKTNEQEIAKMVVDVDKFHYTNILTEEKQKASIVGVCQDENSKVNFNNGTLFLEASYIAPDVISKLMFEHKMKADDTFYKTSRGSEPDLKMGIDFVLEFLLKHSASSLYSGSVEVGNGYKQKRVSISKQEMDEIIGAKIDKVVISKILTNLGFDIAKSSQDSFVIGVPQYRHDIVNKQDIVEEIVRLVGIDNIQAKPFVFEEQNRLEDNYFTYKKKRDFRHRAAQSGFFETIHFVFDEKEIVEKYGFKTLESQFEIVNPIVKTLDTLRPTLLTWLLRSASHNRKNGYLSIRLFEIGSIFSPKREESQKIAFLWSGERELDSLLNSGKPQNIDFGFFVQKITDVIGEFELKQKKTTHSLAHDYQSADVIINGEVIGELFRVHPNVEKEYDLDSTYMCEIDFEKIPYGLKTATKKSKYQAVFRDLSLLVSKEVSYETIKQVIASLDLKDLVRFYPYDKYSDENLGENISLSLRFVLQSDEKTLEEEDITSIMDTILTALKTELGIGLR</sequence>
<dbReference type="PROSITE" id="PS51483">
    <property type="entry name" value="B5"/>
    <property type="match status" value="1"/>
</dbReference>
<dbReference type="Pfam" id="PF01588">
    <property type="entry name" value="tRNA_bind"/>
    <property type="match status" value="1"/>
</dbReference>
<keyword evidence="8" id="KW-0820">tRNA-binding</keyword>
<dbReference type="GO" id="GO:0009328">
    <property type="term" value="C:phenylalanine-tRNA ligase complex"/>
    <property type="evidence" value="ECO:0007669"/>
    <property type="project" value="TreeGrafter"/>
</dbReference>
<evidence type="ECO:0000256" key="18">
    <source>
        <dbReference type="ARBA" id="ARBA00049255"/>
    </source>
</evidence>
<dbReference type="InterPro" id="IPR004532">
    <property type="entry name" value="Phe-tRNA-ligase_IIc_bsu_bact"/>
</dbReference>
<dbReference type="NCBIfam" id="NF045760">
    <property type="entry name" value="YtpR"/>
    <property type="match status" value="1"/>
</dbReference>
<dbReference type="Gene3D" id="3.30.56.10">
    <property type="match status" value="2"/>
</dbReference>
<dbReference type="CDD" id="cd00769">
    <property type="entry name" value="PheRS_beta_core"/>
    <property type="match status" value="1"/>
</dbReference>
<gene>
    <name evidence="22" type="ORF">MNB_SM-3-1510</name>
</gene>
<evidence type="ECO:0000256" key="3">
    <source>
        <dbReference type="ARBA" id="ARBA00008653"/>
    </source>
</evidence>
<dbReference type="InterPro" id="IPR045864">
    <property type="entry name" value="aa-tRNA-synth_II/BPL/LPL"/>
</dbReference>
<proteinExistence type="inferred from homology"/>
<evidence type="ECO:0000256" key="7">
    <source>
        <dbReference type="ARBA" id="ARBA00022490"/>
    </source>
</evidence>
<accession>A0A1W1D2M9</accession>
<evidence type="ECO:0000259" key="19">
    <source>
        <dbReference type="PROSITE" id="PS50886"/>
    </source>
</evidence>
<dbReference type="SMART" id="SM00874">
    <property type="entry name" value="B5"/>
    <property type="match status" value="1"/>
</dbReference>
<keyword evidence="15" id="KW-0648">Protein biosynthesis</keyword>
<evidence type="ECO:0000256" key="17">
    <source>
        <dbReference type="ARBA" id="ARBA00033189"/>
    </source>
</evidence>
<dbReference type="PANTHER" id="PTHR10947">
    <property type="entry name" value="PHENYLALANYL-TRNA SYNTHETASE BETA CHAIN AND LEUCINE-RICH REPEAT-CONTAINING PROTEIN 47"/>
    <property type="match status" value="1"/>
</dbReference>
<dbReference type="SUPFAM" id="SSF54991">
    <property type="entry name" value="Anticodon-binding domain of PheRS"/>
    <property type="match status" value="1"/>
</dbReference>
<dbReference type="Pfam" id="PF03147">
    <property type="entry name" value="FDX-ACB"/>
    <property type="match status" value="1"/>
</dbReference>
<dbReference type="SUPFAM" id="SSF46955">
    <property type="entry name" value="Putative DNA-binding domain"/>
    <property type="match status" value="1"/>
</dbReference>
<evidence type="ECO:0000259" key="21">
    <source>
        <dbReference type="PROSITE" id="PS51483"/>
    </source>
</evidence>
<organism evidence="22">
    <name type="scientific">hydrothermal vent metagenome</name>
    <dbReference type="NCBI Taxonomy" id="652676"/>
    <lineage>
        <taxon>unclassified sequences</taxon>
        <taxon>metagenomes</taxon>
        <taxon>ecological metagenomes</taxon>
    </lineage>
</organism>